<evidence type="ECO:0000313" key="4">
    <source>
        <dbReference type="WBParaSite" id="GPUH_0000851701-mRNA-1"/>
    </source>
</evidence>
<feature type="compositionally biased region" description="Basic and acidic residues" evidence="1">
    <location>
        <begin position="39"/>
        <end position="48"/>
    </location>
</feature>
<evidence type="ECO:0000313" key="2">
    <source>
        <dbReference type="EMBL" id="VDK63131.1"/>
    </source>
</evidence>
<reference evidence="4" key="1">
    <citation type="submission" date="2016-06" db="UniProtKB">
        <authorList>
            <consortium name="WormBaseParasite"/>
        </authorList>
    </citation>
    <scope>IDENTIFICATION</scope>
</reference>
<dbReference type="EMBL" id="UYRT01025012">
    <property type="protein sequence ID" value="VDK63131.1"/>
    <property type="molecule type" value="Genomic_DNA"/>
</dbReference>
<keyword evidence="3" id="KW-1185">Reference proteome</keyword>
<accession>A0A183DIG6</accession>
<proteinExistence type="predicted"/>
<evidence type="ECO:0000256" key="1">
    <source>
        <dbReference type="SAM" id="MobiDB-lite"/>
    </source>
</evidence>
<evidence type="ECO:0000313" key="3">
    <source>
        <dbReference type="Proteomes" id="UP000271098"/>
    </source>
</evidence>
<feature type="compositionally biased region" description="Polar residues" evidence="1">
    <location>
        <begin position="57"/>
        <end position="68"/>
    </location>
</feature>
<sequence length="82" mass="9198">METFIKSARSTPSRDSPVRGFQEPLLQTRFHATPGPITKIREKTERSMPMHFAKRTPTASRSSLSDTPKSSRRPSDLNGQGK</sequence>
<dbReference type="WBParaSite" id="GPUH_0000851701-mRNA-1">
    <property type="protein sequence ID" value="GPUH_0000851701-mRNA-1"/>
    <property type="gene ID" value="GPUH_0000851701"/>
</dbReference>
<protein>
    <submittedName>
        <fullName evidence="2 4">Uncharacterized protein</fullName>
    </submittedName>
</protein>
<name>A0A183DIG6_9BILA</name>
<feature type="region of interest" description="Disordered" evidence="1">
    <location>
        <begin position="1"/>
        <end position="82"/>
    </location>
</feature>
<dbReference type="Proteomes" id="UP000271098">
    <property type="component" value="Unassembled WGS sequence"/>
</dbReference>
<organism evidence="4">
    <name type="scientific">Gongylonema pulchrum</name>
    <dbReference type="NCBI Taxonomy" id="637853"/>
    <lineage>
        <taxon>Eukaryota</taxon>
        <taxon>Metazoa</taxon>
        <taxon>Ecdysozoa</taxon>
        <taxon>Nematoda</taxon>
        <taxon>Chromadorea</taxon>
        <taxon>Rhabditida</taxon>
        <taxon>Spirurina</taxon>
        <taxon>Spiruromorpha</taxon>
        <taxon>Spiruroidea</taxon>
        <taxon>Gongylonematidae</taxon>
        <taxon>Gongylonema</taxon>
    </lineage>
</organism>
<reference evidence="2 3" key="2">
    <citation type="submission" date="2018-11" db="EMBL/GenBank/DDBJ databases">
        <authorList>
            <consortium name="Pathogen Informatics"/>
        </authorList>
    </citation>
    <scope>NUCLEOTIDE SEQUENCE [LARGE SCALE GENOMIC DNA]</scope>
</reference>
<dbReference type="AlphaFoldDB" id="A0A183DIG6"/>
<gene>
    <name evidence="2" type="ORF">GPUH_LOCUS8508</name>
</gene>